<evidence type="ECO:0000313" key="5">
    <source>
        <dbReference type="Proteomes" id="UP000215563"/>
    </source>
</evidence>
<dbReference type="GO" id="GO:0004190">
    <property type="term" value="F:aspartic-type endopeptidase activity"/>
    <property type="evidence" value="ECO:0007669"/>
    <property type="project" value="InterPro"/>
</dbReference>
<proteinExistence type="inferred from homology"/>
<reference evidence="4 5" key="1">
    <citation type="submission" date="2017-07" db="EMBL/GenBank/DDBJ databases">
        <title>Amycolatopsis alba DSM 44262 Genome sequencing and assembly.</title>
        <authorList>
            <person name="Kaur N."/>
            <person name="Mayilraj S."/>
        </authorList>
    </citation>
    <scope>NUCLEOTIDE SEQUENCE [LARGE SCALE GENOMIC DNA]</scope>
    <source>
        <strain evidence="4 5">DSM 44262</strain>
    </source>
</reference>
<protein>
    <recommendedName>
        <fullName evidence="3">Prepilin type IV endopeptidase peptidase domain-containing protein</fullName>
    </recommendedName>
</protein>
<keyword evidence="2" id="KW-0472">Membrane</keyword>
<sequence length="215" mass="21965">MQLTASSWWWGGGAAAGLVLGAAVSGLTRRFLRQERRLAAAWWFGAVLTAAAMGLLGWRVEARGELAVYGLVTVLAVPLAVIDWCEHRLPRAWIWPLLAGAMAGFAVLCLVRRDPAPGVRALAALAAAGGLFLILAVATGGGIGAGDVSAAAVVGLVTGWIGWAQVVGALLTASLLALVMVAVPGVRRRDEDGAVVVPFGPCLLAGALVMVLANG</sequence>
<dbReference type="Pfam" id="PF01478">
    <property type="entry name" value="Peptidase_A24"/>
    <property type="match status" value="1"/>
</dbReference>
<name>A0A229RC91_AMYAL</name>
<comment type="similarity">
    <text evidence="1">Belongs to the peptidase A24 family.</text>
</comment>
<dbReference type="PANTHER" id="PTHR30487:SF0">
    <property type="entry name" value="PREPILIN LEADER PEPTIDASE_N-METHYLTRANSFERASE-RELATED"/>
    <property type="match status" value="1"/>
</dbReference>
<evidence type="ECO:0000256" key="2">
    <source>
        <dbReference type="SAM" id="Phobius"/>
    </source>
</evidence>
<feature type="transmembrane region" description="Helical" evidence="2">
    <location>
        <begin position="92"/>
        <end position="113"/>
    </location>
</feature>
<dbReference type="InterPro" id="IPR050882">
    <property type="entry name" value="Prepilin_peptidase/N-MTase"/>
</dbReference>
<dbReference type="GO" id="GO:0005886">
    <property type="term" value="C:plasma membrane"/>
    <property type="evidence" value="ECO:0007669"/>
    <property type="project" value="TreeGrafter"/>
</dbReference>
<gene>
    <name evidence="4" type="ORF">CFP75_35520</name>
</gene>
<comment type="caution">
    <text evidence="4">The sequence shown here is derived from an EMBL/GenBank/DDBJ whole genome shotgun (WGS) entry which is preliminary data.</text>
</comment>
<dbReference type="InterPro" id="IPR000045">
    <property type="entry name" value="Prepilin_IV_endopep_pep"/>
</dbReference>
<dbReference type="EMBL" id="NMQU01000127">
    <property type="protein sequence ID" value="OXM44109.1"/>
    <property type="molecule type" value="Genomic_DNA"/>
</dbReference>
<dbReference type="Gene3D" id="1.20.120.1220">
    <property type="match status" value="1"/>
</dbReference>
<dbReference type="RefSeq" id="WP_020637927.1">
    <property type="nucleotide sequence ID" value="NZ_KB913032.1"/>
</dbReference>
<evidence type="ECO:0000313" key="4">
    <source>
        <dbReference type="EMBL" id="OXM44109.1"/>
    </source>
</evidence>
<feature type="transmembrane region" description="Helical" evidence="2">
    <location>
        <begin position="169"/>
        <end position="186"/>
    </location>
</feature>
<dbReference type="AlphaFoldDB" id="A0A229RC91"/>
<feature type="transmembrane region" description="Helical" evidence="2">
    <location>
        <begin position="66"/>
        <end position="85"/>
    </location>
</feature>
<feature type="transmembrane region" description="Helical" evidence="2">
    <location>
        <begin position="193"/>
        <end position="213"/>
    </location>
</feature>
<evidence type="ECO:0000259" key="3">
    <source>
        <dbReference type="Pfam" id="PF01478"/>
    </source>
</evidence>
<accession>A0A229RC91</accession>
<feature type="transmembrane region" description="Helical" evidence="2">
    <location>
        <begin position="119"/>
        <end position="138"/>
    </location>
</feature>
<dbReference type="GO" id="GO:0006465">
    <property type="term" value="P:signal peptide processing"/>
    <property type="evidence" value="ECO:0007669"/>
    <property type="project" value="TreeGrafter"/>
</dbReference>
<organism evidence="4 5">
    <name type="scientific">Amycolatopsis alba DSM 44262</name>
    <dbReference type="NCBI Taxonomy" id="1125972"/>
    <lineage>
        <taxon>Bacteria</taxon>
        <taxon>Bacillati</taxon>
        <taxon>Actinomycetota</taxon>
        <taxon>Actinomycetes</taxon>
        <taxon>Pseudonocardiales</taxon>
        <taxon>Pseudonocardiaceae</taxon>
        <taxon>Amycolatopsis</taxon>
    </lineage>
</organism>
<feature type="domain" description="Prepilin type IV endopeptidase peptidase" evidence="3">
    <location>
        <begin position="73"/>
        <end position="180"/>
    </location>
</feature>
<keyword evidence="2" id="KW-0812">Transmembrane</keyword>
<evidence type="ECO:0000256" key="1">
    <source>
        <dbReference type="ARBA" id="ARBA00005801"/>
    </source>
</evidence>
<feature type="transmembrane region" description="Helical" evidence="2">
    <location>
        <begin position="40"/>
        <end position="60"/>
    </location>
</feature>
<feature type="transmembrane region" description="Helical" evidence="2">
    <location>
        <begin position="6"/>
        <end position="28"/>
    </location>
</feature>
<keyword evidence="2" id="KW-1133">Transmembrane helix</keyword>
<keyword evidence="5" id="KW-1185">Reference proteome</keyword>
<dbReference type="PANTHER" id="PTHR30487">
    <property type="entry name" value="TYPE 4 PREPILIN-LIKE PROTEINS LEADER PEPTIDE-PROCESSING ENZYME"/>
    <property type="match status" value="1"/>
</dbReference>
<dbReference type="Proteomes" id="UP000215563">
    <property type="component" value="Unassembled WGS sequence"/>
</dbReference>